<evidence type="ECO:0000256" key="1">
    <source>
        <dbReference type="ARBA" id="ARBA00006799"/>
    </source>
</evidence>
<protein>
    <submittedName>
        <fullName evidence="3">Phage portal protein</fullName>
    </submittedName>
</protein>
<dbReference type="EMBL" id="CP092418">
    <property type="protein sequence ID" value="USD19779.1"/>
    <property type="molecule type" value="Genomic_DNA"/>
</dbReference>
<organism evidence="3 4">
    <name type="scientific">Microbulbifer variabilis</name>
    <dbReference type="NCBI Taxonomy" id="266805"/>
    <lineage>
        <taxon>Bacteria</taxon>
        <taxon>Pseudomonadati</taxon>
        <taxon>Pseudomonadota</taxon>
        <taxon>Gammaproteobacteria</taxon>
        <taxon>Cellvibrionales</taxon>
        <taxon>Microbulbiferaceae</taxon>
        <taxon>Microbulbifer</taxon>
    </lineage>
</organism>
<sequence>MGRKRKHFTNGKYSQASSKAKALSAEPNRSSPTLFSFGDPEPVLSGSWGNYLGTFLEPSGDYYVPPVSQSGLANLLGANAHHGTIPYFKRNRLRQWFKASNTLKPECLANAGFDHSVFGHAYFQKIYNRFDHILRLQHLPALNMRRMKEKDRFCMLRPTGDPIVFAPGEVIQLKEYDPTQQIYGRPQYLGGVQSVLLNEDSTLFRRKYYNNGAHMGYIFYTTDSKLSEEDEKAIKAKIQDSKGVGNFRSMYLNIPDGKEKGVQIIPVGDIATKDEFERIKNLTRNDVLSMWRIQPALAGVMPENSGGFGDIEKISRAYYENEVLPMQDVFMQLNEWLPKGKRIGFDKPEFVHS</sequence>
<feature type="compositionally biased region" description="Low complexity" evidence="2">
    <location>
        <begin position="12"/>
        <end position="25"/>
    </location>
</feature>
<proteinExistence type="inferred from homology"/>
<dbReference type="Proteomes" id="UP001055658">
    <property type="component" value="Chromosome"/>
</dbReference>
<dbReference type="InterPro" id="IPR006944">
    <property type="entry name" value="Phage/GTA_portal"/>
</dbReference>
<comment type="similarity">
    <text evidence="1">Belongs to the phage portal family. PBSX subfamily.</text>
</comment>
<feature type="region of interest" description="Disordered" evidence="2">
    <location>
        <begin position="1"/>
        <end position="32"/>
    </location>
</feature>
<gene>
    <name evidence="3" type="ORF">MJO52_11865</name>
</gene>
<accession>A0ABY4VCT0</accession>
<reference evidence="3" key="1">
    <citation type="submission" date="2022-02" db="EMBL/GenBank/DDBJ databases">
        <title>Coral-associated bacteria.</title>
        <authorList>
            <person name="Tang K."/>
            <person name="Wang X."/>
        </authorList>
    </citation>
    <scope>NUCLEOTIDE SEQUENCE</scope>
    <source>
        <strain evidence="3">SCSIO 43006</strain>
    </source>
</reference>
<dbReference type="InterPro" id="IPR006430">
    <property type="entry name" value="Phage_portal_PBSX"/>
</dbReference>
<dbReference type="NCBIfam" id="TIGR01540">
    <property type="entry name" value="portal_PBSX"/>
    <property type="match status" value="1"/>
</dbReference>
<evidence type="ECO:0000313" key="4">
    <source>
        <dbReference type="Proteomes" id="UP001055658"/>
    </source>
</evidence>
<dbReference type="Pfam" id="PF04860">
    <property type="entry name" value="Phage_portal"/>
    <property type="match status" value="1"/>
</dbReference>
<evidence type="ECO:0000313" key="3">
    <source>
        <dbReference type="EMBL" id="USD19779.1"/>
    </source>
</evidence>
<dbReference type="RefSeq" id="WP_252081873.1">
    <property type="nucleotide sequence ID" value="NZ_CP092418.1"/>
</dbReference>
<name>A0ABY4VCT0_9GAMM</name>
<evidence type="ECO:0000256" key="2">
    <source>
        <dbReference type="SAM" id="MobiDB-lite"/>
    </source>
</evidence>
<keyword evidence="4" id="KW-1185">Reference proteome</keyword>